<dbReference type="AlphaFoldDB" id="A0A643D816"/>
<organism evidence="1">
    <name type="scientific">Pseudomonas vancouverensis</name>
    <dbReference type="NCBI Taxonomy" id="95300"/>
    <lineage>
        <taxon>Bacteria</taxon>
        <taxon>Pseudomonadati</taxon>
        <taxon>Pseudomonadota</taxon>
        <taxon>Gammaproteobacteria</taxon>
        <taxon>Pseudomonadales</taxon>
        <taxon>Pseudomonadaceae</taxon>
        <taxon>Pseudomonas</taxon>
    </lineage>
</organism>
<comment type="caution">
    <text evidence="1">The sequence shown here is derived from an EMBL/GenBank/DDBJ whole genome shotgun (WGS) entry which is preliminary data.</text>
</comment>
<dbReference type="EMBL" id="VZPU01000006">
    <property type="protein sequence ID" value="KAB0495323.1"/>
    <property type="molecule type" value="Genomic_DNA"/>
</dbReference>
<name>A0A643D816_PSEVA</name>
<sequence>MIALMSKSRRSFIYAVDLDSDPIISWTLIRLDRMPTTLGFQLETRFVDAEFLLLENDSIVE</sequence>
<evidence type="ECO:0000313" key="1">
    <source>
        <dbReference type="EMBL" id="KAB0495323.1"/>
    </source>
</evidence>
<gene>
    <name evidence="1" type="ORF">F7R09_17245</name>
</gene>
<accession>A0A643D816</accession>
<dbReference type="RefSeq" id="WP_132680143.1">
    <property type="nucleotide sequence ID" value="NZ_VZPU01000006.1"/>
</dbReference>
<proteinExistence type="predicted"/>
<protein>
    <submittedName>
        <fullName evidence="1">Uncharacterized protein</fullName>
    </submittedName>
</protein>
<reference evidence="1" key="1">
    <citation type="submission" date="2019-09" db="EMBL/GenBank/DDBJ databases">
        <title>Draft genome sequences of 48 bacterial type strains from the CCUG.</title>
        <authorList>
            <person name="Tunovic T."/>
            <person name="Pineiro-Iglesias B."/>
            <person name="Unosson C."/>
            <person name="Inganas E."/>
            <person name="Ohlen M."/>
            <person name="Cardew S."/>
            <person name="Jensie-Markopoulos S."/>
            <person name="Salva-Serra F."/>
            <person name="Jaen-Luchoro D."/>
            <person name="Karlsson R."/>
            <person name="Svensson-Stadler L."/>
            <person name="Chun J."/>
            <person name="Moore E."/>
        </authorList>
    </citation>
    <scope>NUCLEOTIDE SEQUENCE</scope>
    <source>
        <strain evidence="1">CCUG 49675</strain>
    </source>
</reference>